<reference evidence="10 11" key="1">
    <citation type="journal article" date="2012" name="J. Bacteriol.">
        <title>Genome of Bacillus macauensis ZFHKF-1, a Long-Chain-Forming Bacterium.</title>
        <authorList>
            <person name="Cai L."/>
            <person name="Zhang T."/>
        </authorList>
    </citation>
    <scope>NUCLEOTIDE SEQUENCE [LARGE SCALE GENOMIC DNA]</scope>
    <source>
        <strain evidence="10 11">ZFHKF-1</strain>
    </source>
</reference>
<dbReference type="EC" id="6.3.3.3" evidence="9"/>
<keyword evidence="1 9" id="KW-0963">Cytoplasm</keyword>
<dbReference type="InterPro" id="IPR004472">
    <property type="entry name" value="DTB_synth_BioD"/>
</dbReference>
<comment type="subunit">
    <text evidence="9">Homodimer.</text>
</comment>
<protein>
    <recommendedName>
        <fullName evidence="9">ATP-dependent dethiobiotin synthetase BioD</fullName>
        <ecNumber evidence="9">6.3.3.3</ecNumber>
    </recommendedName>
    <alternativeName>
        <fullName evidence="9">DTB synthetase</fullName>
        <shortName evidence="9">DTBS</shortName>
    </alternativeName>
    <alternativeName>
        <fullName evidence="9">Dethiobiotin synthase</fullName>
    </alternativeName>
</protein>
<evidence type="ECO:0000256" key="7">
    <source>
        <dbReference type="ARBA" id="ARBA00022842"/>
    </source>
</evidence>
<keyword evidence="5 9" id="KW-0093">Biotin biosynthesis</keyword>
<sequence length="235" mass="26236">MGKAFFITGTGTEIGKTVAVSVLFLSLKALGKKVTIFKPFQTGLLHESNTYPDLSWYEEQLHVKDAGMYMLEPETSPHLALNLTKAVVDPNRIINRVKELTAAYDIVLVEGAGGIAVPLIERENDFYMTTDLIKDCKLPAVLVSTSGLGAIHHVLTTKKYTEAANIDIATIVFNFFDKENIIHADNIRTITKLTKQQPLVTIPTFTTVESELPSYVDQLLQNTTYIQQLKEVFFR</sequence>
<dbReference type="InterPro" id="IPR027417">
    <property type="entry name" value="P-loop_NTPase"/>
</dbReference>
<dbReference type="GO" id="GO:0009102">
    <property type="term" value="P:biotin biosynthetic process"/>
    <property type="evidence" value="ECO:0007669"/>
    <property type="project" value="UniProtKB-UniRule"/>
</dbReference>
<keyword evidence="7 9" id="KW-0460">Magnesium</keyword>
<evidence type="ECO:0000256" key="1">
    <source>
        <dbReference type="ARBA" id="ARBA00022490"/>
    </source>
</evidence>
<gene>
    <name evidence="9" type="primary">bioD</name>
    <name evidence="10" type="ORF">A374_05991</name>
</gene>
<organism evidence="10 11">
    <name type="scientific">Fictibacillus macauensis ZFHKF-1</name>
    <dbReference type="NCBI Taxonomy" id="1196324"/>
    <lineage>
        <taxon>Bacteria</taxon>
        <taxon>Bacillati</taxon>
        <taxon>Bacillota</taxon>
        <taxon>Bacilli</taxon>
        <taxon>Bacillales</taxon>
        <taxon>Fictibacillaceae</taxon>
        <taxon>Fictibacillus</taxon>
    </lineage>
</organism>
<feature type="binding site" evidence="9">
    <location>
        <position position="110"/>
    </location>
    <ligand>
        <name>Mg(2+)</name>
        <dbReference type="ChEBI" id="CHEBI:18420"/>
    </ligand>
</feature>
<dbReference type="PANTHER" id="PTHR43210:SF2">
    <property type="entry name" value="ATP-DEPENDENT DETHIOBIOTIN SYNTHETASE BIOD 2"/>
    <property type="match status" value="1"/>
</dbReference>
<comment type="cofactor">
    <cofactor evidence="9">
        <name>Mg(2+)</name>
        <dbReference type="ChEBI" id="CHEBI:18420"/>
    </cofactor>
</comment>
<dbReference type="UniPathway" id="UPA00078">
    <property type="reaction ID" value="UER00161"/>
</dbReference>
<dbReference type="GO" id="GO:0005524">
    <property type="term" value="F:ATP binding"/>
    <property type="evidence" value="ECO:0007669"/>
    <property type="project" value="UniProtKB-UniRule"/>
</dbReference>
<keyword evidence="4 9" id="KW-0547">Nucleotide-binding</keyword>
<keyword evidence="11" id="KW-1185">Reference proteome</keyword>
<keyword evidence="6 9" id="KW-0067">ATP-binding</keyword>
<comment type="similarity">
    <text evidence="9">Belongs to the dethiobiotin synthetase family.</text>
</comment>
<dbReference type="HAMAP" id="MF_00336">
    <property type="entry name" value="BioD"/>
    <property type="match status" value="1"/>
</dbReference>
<dbReference type="OrthoDB" id="9802097at2"/>
<comment type="subcellular location">
    <subcellularLocation>
        <location evidence="9">Cytoplasm</location>
    </subcellularLocation>
</comment>
<comment type="catalytic activity">
    <reaction evidence="9">
        <text>(7R,8S)-7,8-diammoniononanoate + CO2 + ATP = (4R,5S)-dethiobiotin + ADP + phosphate + 3 H(+)</text>
        <dbReference type="Rhea" id="RHEA:15805"/>
        <dbReference type="ChEBI" id="CHEBI:15378"/>
        <dbReference type="ChEBI" id="CHEBI:16526"/>
        <dbReference type="ChEBI" id="CHEBI:30616"/>
        <dbReference type="ChEBI" id="CHEBI:43474"/>
        <dbReference type="ChEBI" id="CHEBI:149469"/>
        <dbReference type="ChEBI" id="CHEBI:149473"/>
        <dbReference type="ChEBI" id="CHEBI:456216"/>
        <dbReference type="EC" id="6.3.3.3"/>
    </reaction>
</comment>
<dbReference type="Pfam" id="PF13500">
    <property type="entry name" value="AAA_26"/>
    <property type="match status" value="1"/>
</dbReference>
<evidence type="ECO:0000256" key="4">
    <source>
        <dbReference type="ARBA" id="ARBA00022741"/>
    </source>
</evidence>
<feature type="binding site" evidence="9">
    <location>
        <position position="42"/>
    </location>
    <ligand>
        <name>substrate</name>
    </ligand>
</feature>
<dbReference type="AlphaFoldDB" id="I8UHZ0"/>
<keyword evidence="2 9" id="KW-0436">Ligase</keyword>
<comment type="caution">
    <text evidence="10">The sequence shown here is derived from an EMBL/GenBank/DDBJ whole genome shotgun (WGS) entry which is preliminary data.</text>
</comment>
<feature type="binding site" evidence="9">
    <location>
        <begin position="110"/>
        <end position="113"/>
    </location>
    <ligand>
        <name>ATP</name>
        <dbReference type="ChEBI" id="CHEBI:30616"/>
    </ligand>
</feature>
<evidence type="ECO:0000256" key="3">
    <source>
        <dbReference type="ARBA" id="ARBA00022723"/>
    </source>
</evidence>
<evidence type="ECO:0000256" key="9">
    <source>
        <dbReference type="HAMAP-Rule" id="MF_00336"/>
    </source>
</evidence>
<evidence type="ECO:0000256" key="2">
    <source>
        <dbReference type="ARBA" id="ARBA00022598"/>
    </source>
</evidence>
<feature type="binding site" evidence="9">
    <location>
        <begin position="13"/>
        <end position="18"/>
    </location>
    <ligand>
        <name>ATP</name>
        <dbReference type="ChEBI" id="CHEBI:30616"/>
    </ligand>
</feature>
<dbReference type="eggNOG" id="COG0132">
    <property type="taxonomic scope" value="Bacteria"/>
</dbReference>
<accession>I8UHZ0</accession>
<evidence type="ECO:0000313" key="10">
    <source>
        <dbReference type="EMBL" id="EIT86490.1"/>
    </source>
</evidence>
<dbReference type="RefSeq" id="WP_007201295.1">
    <property type="nucleotide sequence ID" value="NZ_AKKV01000021.1"/>
</dbReference>
<evidence type="ECO:0000256" key="6">
    <source>
        <dbReference type="ARBA" id="ARBA00022840"/>
    </source>
</evidence>
<dbReference type="STRING" id="1196324.A374_05991"/>
<comment type="caution">
    <text evidence="9">Lacks conserved residue(s) required for the propagation of feature annotation.</text>
</comment>
<proteinExistence type="inferred from homology"/>
<comment type="function">
    <text evidence="9">Catalyzes a mechanistically unusual reaction, the ATP-dependent insertion of CO2 between the N7 and N8 nitrogen atoms of 7,8-diaminopelargonic acid (DAPA, also called 7,8-diammoniononanoate) to form a ureido ring.</text>
</comment>
<comment type="catalytic activity">
    <reaction evidence="8">
        <text>(7R,8S)-8-amino-7-(carboxyamino)nonanoate + ATP = (4R,5S)-dethiobiotin + ADP + phosphate + H(+)</text>
        <dbReference type="Rhea" id="RHEA:63684"/>
        <dbReference type="ChEBI" id="CHEBI:15378"/>
        <dbReference type="ChEBI" id="CHEBI:30616"/>
        <dbReference type="ChEBI" id="CHEBI:43474"/>
        <dbReference type="ChEBI" id="CHEBI:149470"/>
        <dbReference type="ChEBI" id="CHEBI:149473"/>
        <dbReference type="ChEBI" id="CHEBI:456216"/>
    </reaction>
</comment>
<dbReference type="Proteomes" id="UP000004080">
    <property type="component" value="Unassembled WGS sequence"/>
</dbReference>
<evidence type="ECO:0000313" key="11">
    <source>
        <dbReference type="Proteomes" id="UP000004080"/>
    </source>
</evidence>
<dbReference type="Gene3D" id="3.40.50.300">
    <property type="entry name" value="P-loop containing nucleotide triphosphate hydrolases"/>
    <property type="match status" value="1"/>
</dbReference>
<dbReference type="GO" id="GO:0004141">
    <property type="term" value="F:dethiobiotin synthase activity"/>
    <property type="evidence" value="ECO:0007669"/>
    <property type="project" value="UniProtKB-UniRule"/>
</dbReference>
<dbReference type="GO" id="GO:0005829">
    <property type="term" value="C:cytosol"/>
    <property type="evidence" value="ECO:0007669"/>
    <property type="project" value="TreeGrafter"/>
</dbReference>
<keyword evidence="3 9" id="KW-0479">Metal-binding</keyword>
<evidence type="ECO:0000256" key="5">
    <source>
        <dbReference type="ARBA" id="ARBA00022756"/>
    </source>
</evidence>
<dbReference type="GO" id="GO:0000287">
    <property type="term" value="F:magnesium ion binding"/>
    <property type="evidence" value="ECO:0007669"/>
    <property type="project" value="UniProtKB-UniRule"/>
</dbReference>
<evidence type="ECO:0000256" key="8">
    <source>
        <dbReference type="ARBA" id="ARBA00047386"/>
    </source>
</evidence>
<dbReference type="PIRSF" id="PIRSF006755">
    <property type="entry name" value="DTB_synth"/>
    <property type="match status" value="1"/>
</dbReference>
<dbReference type="PANTHER" id="PTHR43210">
    <property type="entry name" value="DETHIOBIOTIN SYNTHETASE"/>
    <property type="match status" value="1"/>
</dbReference>
<dbReference type="CDD" id="cd03109">
    <property type="entry name" value="DTBS"/>
    <property type="match status" value="1"/>
</dbReference>
<dbReference type="PATRIC" id="fig|1196324.3.peg.1221"/>
<dbReference type="SUPFAM" id="SSF52540">
    <property type="entry name" value="P-loop containing nucleoside triphosphate hydrolases"/>
    <property type="match status" value="1"/>
</dbReference>
<dbReference type="NCBIfam" id="TIGR00347">
    <property type="entry name" value="bioD"/>
    <property type="match status" value="1"/>
</dbReference>
<name>I8UHZ0_9BACL</name>
<feature type="active site" evidence="9">
    <location>
        <position position="38"/>
    </location>
</feature>
<comment type="pathway">
    <text evidence="9">Cofactor biosynthesis; biotin biosynthesis; biotin from 7,8-diaminononanoate: step 1/2.</text>
</comment>
<dbReference type="EMBL" id="AKKV01000021">
    <property type="protein sequence ID" value="EIT86490.1"/>
    <property type="molecule type" value="Genomic_DNA"/>
</dbReference>
<feature type="binding site" evidence="9">
    <location>
        <position position="17"/>
    </location>
    <ligand>
        <name>Mg(2+)</name>
        <dbReference type="ChEBI" id="CHEBI:18420"/>
    </ligand>
</feature>